<name>A0A0M3JG49_ANISI</name>
<dbReference type="EMBL" id="UYRR01013807">
    <property type="protein sequence ID" value="VDK26950.1"/>
    <property type="molecule type" value="Genomic_DNA"/>
</dbReference>
<evidence type="ECO:0000313" key="1">
    <source>
        <dbReference type="EMBL" id="VDK26950.1"/>
    </source>
</evidence>
<dbReference type="AlphaFoldDB" id="A0A0M3JG49"/>
<keyword evidence="2" id="KW-1185">Reference proteome</keyword>
<proteinExistence type="predicted"/>
<dbReference type="OrthoDB" id="10255969at2759"/>
<organism evidence="3">
    <name type="scientific">Anisakis simplex</name>
    <name type="common">Herring worm</name>
    <dbReference type="NCBI Taxonomy" id="6269"/>
    <lineage>
        <taxon>Eukaryota</taxon>
        <taxon>Metazoa</taxon>
        <taxon>Ecdysozoa</taxon>
        <taxon>Nematoda</taxon>
        <taxon>Chromadorea</taxon>
        <taxon>Rhabditida</taxon>
        <taxon>Spirurina</taxon>
        <taxon>Ascaridomorpha</taxon>
        <taxon>Ascaridoidea</taxon>
        <taxon>Anisakidae</taxon>
        <taxon>Anisakis</taxon>
        <taxon>Anisakis simplex complex</taxon>
    </lineage>
</organism>
<dbReference type="WBParaSite" id="ASIM_0000660401-mRNA-1">
    <property type="protein sequence ID" value="ASIM_0000660401-mRNA-1"/>
    <property type="gene ID" value="ASIM_0000660401"/>
</dbReference>
<protein>
    <submittedName>
        <fullName evidence="3">PA domain-containing protein</fullName>
    </submittedName>
</protein>
<evidence type="ECO:0000313" key="3">
    <source>
        <dbReference type="WBParaSite" id="ASIM_0000660401-mRNA-1"/>
    </source>
</evidence>
<reference evidence="3" key="1">
    <citation type="submission" date="2017-02" db="UniProtKB">
        <authorList>
            <consortium name="WormBaseParasite"/>
        </authorList>
    </citation>
    <scope>IDENTIFICATION</scope>
</reference>
<reference evidence="1 2" key="2">
    <citation type="submission" date="2018-11" db="EMBL/GenBank/DDBJ databases">
        <authorList>
            <consortium name="Pathogen Informatics"/>
        </authorList>
    </citation>
    <scope>NUCLEOTIDE SEQUENCE [LARGE SCALE GENOMIC DNA]</scope>
</reference>
<dbReference type="Proteomes" id="UP000267096">
    <property type="component" value="Unassembled WGS sequence"/>
</dbReference>
<evidence type="ECO:0000313" key="2">
    <source>
        <dbReference type="Proteomes" id="UP000267096"/>
    </source>
</evidence>
<accession>A0A0M3JG49</accession>
<gene>
    <name evidence="1" type="ORF">ASIM_LOCUS6384</name>
</gene>
<sequence length="128" mass="13892">MNAGQLAPSIIPLQFKNQLSGFSNNVTRIVNAIPDYTIRAIPAEDDMSRVIIDTPKVLPPLGVAIVAENRTANQTSVEAFFNAKARHGAVIALSLVSNARLGIDPGNSFTLFKLYTFLLAMRDLFCNS</sequence>